<proteinExistence type="predicted"/>
<dbReference type="InterPro" id="IPR036047">
    <property type="entry name" value="F-box-like_dom_sf"/>
</dbReference>
<dbReference type="Pfam" id="PF00646">
    <property type="entry name" value="F-box"/>
    <property type="match status" value="1"/>
</dbReference>
<evidence type="ECO:0000313" key="3">
    <source>
        <dbReference type="Proteomes" id="UP001328107"/>
    </source>
</evidence>
<reference evidence="3" key="1">
    <citation type="submission" date="2022-10" db="EMBL/GenBank/DDBJ databases">
        <title>Genome assembly of Pristionchus species.</title>
        <authorList>
            <person name="Yoshida K."/>
            <person name="Sommer R.J."/>
        </authorList>
    </citation>
    <scope>NUCLEOTIDE SEQUENCE [LARGE SCALE GENOMIC DNA]</scope>
    <source>
        <strain evidence="3">RS5460</strain>
    </source>
</reference>
<feature type="domain" description="F-box" evidence="1">
    <location>
        <begin position="49"/>
        <end position="88"/>
    </location>
</feature>
<evidence type="ECO:0000259" key="1">
    <source>
        <dbReference type="SMART" id="SM00256"/>
    </source>
</evidence>
<evidence type="ECO:0000313" key="2">
    <source>
        <dbReference type="EMBL" id="GMR31436.1"/>
    </source>
</evidence>
<organism evidence="2 3">
    <name type="scientific">Pristionchus mayeri</name>
    <dbReference type="NCBI Taxonomy" id="1317129"/>
    <lineage>
        <taxon>Eukaryota</taxon>
        <taxon>Metazoa</taxon>
        <taxon>Ecdysozoa</taxon>
        <taxon>Nematoda</taxon>
        <taxon>Chromadorea</taxon>
        <taxon>Rhabditida</taxon>
        <taxon>Rhabditina</taxon>
        <taxon>Diplogasteromorpha</taxon>
        <taxon>Diplogasteroidea</taxon>
        <taxon>Neodiplogasteridae</taxon>
        <taxon>Pristionchus</taxon>
    </lineage>
</organism>
<comment type="caution">
    <text evidence="2">The sequence shown here is derived from an EMBL/GenBank/DDBJ whole genome shotgun (WGS) entry which is preliminary data.</text>
</comment>
<dbReference type="InterPro" id="IPR001810">
    <property type="entry name" value="F-box_dom"/>
</dbReference>
<accession>A0AAN4Z2M6</accession>
<feature type="non-terminal residue" evidence="2">
    <location>
        <position position="1"/>
    </location>
</feature>
<dbReference type="AlphaFoldDB" id="A0AAN4Z2M6"/>
<dbReference type="SMART" id="SM00256">
    <property type="entry name" value="FBOX"/>
    <property type="match status" value="1"/>
</dbReference>
<keyword evidence="3" id="KW-1185">Reference proteome</keyword>
<protein>
    <recommendedName>
        <fullName evidence="1">F-box domain-containing protein</fullName>
    </recommendedName>
</protein>
<dbReference type="SUPFAM" id="SSF81383">
    <property type="entry name" value="F-box domain"/>
    <property type="match status" value="1"/>
</dbReference>
<gene>
    <name evidence="2" type="ORF">PMAYCL1PPCAC_01631</name>
</gene>
<dbReference type="Proteomes" id="UP001328107">
    <property type="component" value="Unassembled WGS sequence"/>
</dbReference>
<dbReference type="CDD" id="cd09917">
    <property type="entry name" value="F-box_SF"/>
    <property type="match status" value="1"/>
</dbReference>
<dbReference type="EMBL" id="BTRK01000001">
    <property type="protein sequence ID" value="GMR31436.1"/>
    <property type="molecule type" value="Genomic_DNA"/>
</dbReference>
<sequence length="137" mass="15896">EMFNDPGIDLSTKSILEQMRQMTPRLSAQIGSNSEVDGEFENYCPFLTFPNEVISNILSRLSPKDRLKARVNKRLNAIEADSKYFEKELNIVEEEVICCRSSIEFESDSISSFVRTKMFFASRESSRTEKSRHTRRQ</sequence>
<name>A0AAN4Z2M6_9BILA</name>